<dbReference type="InterPro" id="IPR036396">
    <property type="entry name" value="Cyt_P450_sf"/>
</dbReference>
<dbReference type="PANTHER" id="PTHR31001">
    <property type="entry name" value="UNCHARACTERIZED TRANSCRIPTIONAL REGULATORY PROTEIN"/>
    <property type="match status" value="1"/>
</dbReference>
<dbReference type="InterPro" id="IPR001128">
    <property type="entry name" value="Cyt_P450"/>
</dbReference>
<proteinExistence type="predicted"/>
<feature type="compositionally biased region" description="Low complexity" evidence="5">
    <location>
        <begin position="285"/>
        <end position="298"/>
    </location>
</feature>
<keyword evidence="4" id="KW-0539">Nucleus</keyword>
<dbReference type="InterPro" id="IPR007219">
    <property type="entry name" value="XnlR_reg_dom"/>
</dbReference>
<keyword evidence="3" id="KW-0408">Iron</keyword>
<dbReference type="InterPro" id="IPR050613">
    <property type="entry name" value="Sec_Metabolite_Reg"/>
</dbReference>
<dbReference type="GO" id="GO:0004497">
    <property type="term" value="F:monooxygenase activity"/>
    <property type="evidence" value="ECO:0007669"/>
    <property type="project" value="InterPro"/>
</dbReference>
<dbReference type="AlphaFoldDB" id="A0A423V9I7"/>
<dbReference type="GO" id="GO:0006351">
    <property type="term" value="P:DNA-templated transcription"/>
    <property type="evidence" value="ECO:0007669"/>
    <property type="project" value="InterPro"/>
</dbReference>
<dbReference type="GO" id="GO:0008270">
    <property type="term" value="F:zinc ion binding"/>
    <property type="evidence" value="ECO:0007669"/>
    <property type="project" value="InterPro"/>
</dbReference>
<evidence type="ECO:0000256" key="1">
    <source>
        <dbReference type="ARBA" id="ARBA00004123"/>
    </source>
</evidence>
<gene>
    <name evidence="7" type="ORF">VMCG_10687</name>
</gene>
<dbReference type="PANTHER" id="PTHR31001:SF58">
    <property type="entry name" value="ZN(II)2CYS6 TRANSCRIPTION FACTOR (EUROFUNG)"/>
    <property type="match status" value="1"/>
</dbReference>
<evidence type="ECO:0000256" key="3">
    <source>
        <dbReference type="ARBA" id="ARBA00023004"/>
    </source>
</evidence>
<accession>A0A423V9I7</accession>
<evidence type="ECO:0000313" key="7">
    <source>
        <dbReference type="EMBL" id="ROV87529.1"/>
    </source>
</evidence>
<dbReference type="PROSITE" id="PS00086">
    <property type="entry name" value="CYTOCHROME_P450"/>
    <property type="match status" value="1"/>
</dbReference>
<dbReference type="GO" id="GO:0005506">
    <property type="term" value="F:iron ion binding"/>
    <property type="evidence" value="ECO:0007669"/>
    <property type="project" value="InterPro"/>
</dbReference>
<dbReference type="GO" id="GO:0020037">
    <property type="term" value="F:heme binding"/>
    <property type="evidence" value="ECO:0007669"/>
    <property type="project" value="InterPro"/>
</dbReference>
<comment type="subcellular location">
    <subcellularLocation>
        <location evidence="1">Nucleus</location>
    </subcellularLocation>
</comment>
<dbReference type="EMBL" id="LKEA01000093">
    <property type="protein sequence ID" value="ROV87529.1"/>
    <property type="molecule type" value="Genomic_DNA"/>
</dbReference>
<comment type="caution">
    <text evidence="7">The sequence shown here is derived from an EMBL/GenBank/DDBJ whole genome shotgun (WGS) entry which is preliminary data.</text>
</comment>
<evidence type="ECO:0000313" key="8">
    <source>
        <dbReference type="Proteomes" id="UP000283895"/>
    </source>
</evidence>
<protein>
    <recommendedName>
        <fullName evidence="6">Xylanolytic transcriptional activator regulatory domain-containing protein</fullName>
    </recommendedName>
</protein>
<dbReference type="OrthoDB" id="5319341at2759"/>
<feature type="region of interest" description="Disordered" evidence="5">
    <location>
        <begin position="274"/>
        <end position="298"/>
    </location>
</feature>
<dbReference type="GO" id="GO:0005634">
    <property type="term" value="C:nucleus"/>
    <property type="evidence" value="ECO:0007669"/>
    <property type="project" value="UniProtKB-SubCell"/>
</dbReference>
<reference evidence="7 8" key="1">
    <citation type="submission" date="2015-09" db="EMBL/GenBank/DDBJ databases">
        <title>Host preference determinants of Valsa canker pathogens revealed by comparative genomics.</title>
        <authorList>
            <person name="Yin Z."/>
            <person name="Huang L."/>
        </authorList>
    </citation>
    <scope>NUCLEOTIDE SEQUENCE [LARGE SCALE GENOMIC DNA]</scope>
    <source>
        <strain evidence="7 8">03-1</strain>
    </source>
</reference>
<evidence type="ECO:0000256" key="5">
    <source>
        <dbReference type="SAM" id="MobiDB-lite"/>
    </source>
</evidence>
<dbReference type="Proteomes" id="UP000283895">
    <property type="component" value="Unassembled WGS sequence"/>
</dbReference>
<evidence type="ECO:0000256" key="4">
    <source>
        <dbReference type="ARBA" id="ARBA00023242"/>
    </source>
</evidence>
<dbReference type="Pfam" id="PF04082">
    <property type="entry name" value="Fungal_trans"/>
    <property type="match status" value="1"/>
</dbReference>
<organism evidence="7 8">
    <name type="scientific">Cytospora schulzeri</name>
    <dbReference type="NCBI Taxonomy" id="448051"/>
    <lineage>
        <taxon>Eukaryota</taxon>
        <taxon>Fungi</taxon>
        <taxon>Dikarya</taxon>
        <taxon>Ascomycota</taxon>
        <taxon>Pezizomycotina</taxon>
        <taxon>Sordariomycetes</taxon>
        <taxon>Sordariomycetidae</taxon>
        <taxon>Diaporthales</taxon>
        <taxon>Cytosporaceae</taxon>
        <taxon>Cytospora</taxon>
    </lineage>
</organism>
<keyword evidence="2" id="KW-0479">Metal-binding</keyword>
<evidence type="ECO:0000256" key="2">
    <source>
        <dbReference type="ARBA" id="ARBA00022723"/>
    </source>
</evidence>
<keyword evidence="8" id="KW-1185">Reference proteome</keyword>
<dbReference type="Gene3D" id="1.10.630.10">
    <property type="entry name" value="Cytochrome P450"/>
    <property type="match status" value="2"/>
</dbReference>
<dbReference type="SUPFAM" id="SSF48264">
    <property type="entry name" value="Cytochrome P450"/>
    <property type="match status" value="1"/>
</dbReference>
<dbReference type="Pfam" id="PF00067">
    <property type="entry name" value="p450"/>
    <property type="match status" value="1"/>
</dbReference>
<dbReference type="GO" id="GO:0003677">
    <property type="term" value="F:DNA binding"/>
    <property type="evidence" value="ECO:0007669"/>
    <property type="project" value="InterPro"/>
</dbReference>
<dbReference type="InterPro" id="IPR017972">
    <property type="entry name" value="Cyt_P450_CS"/>
</dbReference>
<feature type="domain" description="Xylanolytic transcriptional activator regulatory" evidence="6">
    <location>
        <begin position="444"/>
        <end position="586"/>
    </location>
</feature>
<dbReference type="GO" id="GO:0016705">
    <property type="term" value="F:oxidoreductase activity, acting on paired donors, with incorporation or reduction of molecular oxygen"/>
    <property type="evidence" value="ECO:0007669"/>
    <property type="project" value="InterPro"/>
</dbReference>
<name>A0A423V9I7_9PEZI</name>
<evidence type="ECO:0000259" key="6">
    <source>
        <dbReference type="Pfam" id="PF04082"/>
    </source>
</evidence>
<dbReference type="CDD" id="cd12148">
    <property type="entry name" value="fungal_TF_MHR"/>
    <property type="match status" value="1"/>
</dbReference>
<sequence length="1041" mass="115921">MKKPIASIYSMSTLVEFEPYVDTTIEFFLKCLEVQSHIPEPCDLGKWLQWFAFDVMGEITFSKRLGFLDKAEDVDGVIAQIFCMFRYTAWAGQIPWVDRLWAKNTWIRALRPEETTPIVSFALARARERTSIGTEKAVLSEYNSKDFMSRFLDIKRKDPSIPDWFVTAWTTSNKRWLTGDETQHRKMHKCLLTTFRYIVRVANAGVIANQQFGGGSRTCLGKNISYLEIYKLIPTLISKFEAEKAPDIEIQCRAGPAGPGRPVATGHSLAAPVSAAERPLSAHESNSTSPTQTRSSSPIRRSIILKSFHMNAPIGNRSLPENQDGTKARMVGITHWMAPCSEMLVVSAMLSGSDGFQANRQAFTELKNLVTEANEILPRLMPGFSTKGCPRTLLPDRPNCNVWIAQYCQTWGRIYPILDPVVLVEDLDEIFPLGPEGIVEDSLPLLRIFLVVSIGMQNSETNRLVGRRLARYVEDCIHSSTQFRKPCIAVMQLLLLLTVMKTISASETDDMSNMLGVQSFTSQIVLVMNLHRDPAVFPNLSPYEIEMRKRLWACFLRLSLDYCIRNGTQFVLFVDEIDCPPPSSTGLRAFRQSPAAPIPEQWETYSQCHLDAKFNFFAAKLARSIMLLQQALCSNGPSHLAGLQADLRQAFDEFLEELPLELKPGSPTSCVVQRLQQTLISTTLHSFALFPGMSAIIDQPYDVSLQGQLIEIWDHSISILDQFQKLCQETDDKKNPNIQAMAHQLLWADVARAALCSCLAVGKMHRRSLANLISSPTQQTAGIFEQVLNQSLCFLVQFWKSRFYLGPVTTKLALLLAVAMAVTVNLRDVTQSKGGGNDDALRTMGVAVAEEWVYGMRQAITQQQQGQSLTKSNMITAGVIRTTVGSTGSRSTGSPGVNAPTKEEIVPREINVPSKDVPVVAGPTVDERLQHVAPPTSIHPHNLSAGDTFDMVELTTTDPKTASELSHFRDFEFAASFTVDEQLLHIVPLTSQYLDSPAGDTSDRVDFTAVDPKSTPEASYFDDLELDSDGVQESIREILSL</sequence>